<protein>
    <recommendedName>
        <fullName evidence="7">TPX2 C-terminal domain-containing protein</fullName>
    </recommendedName>
</protein>
<dbReference type="EnsemblMetazoa" id="Aqu2.1.33126_001">
    <property type="protein sequence ID" value="Aqu2.1.33126_001"/>
    <property type="gene ID" value="Aqu2.1.33126"/>
</dbReference>
<accession>A0A1X7UZK7</accession>
<feature type="compositionally biased region" description="Polar residues" evidence="6">
    <location>
        <begin position="58"/>
        <end position="71"/>
    </location>
</feature>
<dbReference type="Proteomes" id="UP000007879">
    <property type="component" value="Unassembled WGS sequence"/>
</dbReference>
<dbReference type="OrthoDB" id="1684416at2759"/>
<dbReference type="PANTHER" id="PTHR14326">
    <property type="entry name" value="TARGETING PROTEIN FOR XKLP2"/>
    <property type="match status" value="1"/>
</dbReference>
<evidence type="ECO:0000259" key="7">
    <source>
        <dbReference type="Pfam" id="PF06886"/>
    </source>
</evidence>
<proteinExistence type="inferred from homology"/>
<dbReference type="STRING" id="400682.A0A1X7UZK7"/>
<dbReference type="InParanoid" id="A0A1X7UZK7"/>
<dbReference type="InterPro" id="IPR027329">
    <property type="entry name" value="TPX2_C"/>
</dbReference>
<keyword evidence="9" id="KW-1185">Reference proteome</keyword>
<evidence type="ECO:0000256" key="6">
    <source>
        <dbReference type="SAM" id="MobiDB-lite"/>
    </source>
</evidence>
<dbReference type="GO" id="GO:0060236">
    <property type="term" value="P:regulation of mitotic spindle organization"/>
    <property type="evidence" value="ECO:0007669"/>
    <property type="project" value="InterPro"/>
</dbReference>
<reference evidence="8" key="2">
    <citation type="submission" date="2017-05" db="UniProtKB">
        <authorList>
            <consortium name="EnsemblMetazoa"/>
        </authorList>
    </citation>
    <scope>IDENTIFICATION</scope>
</reference>
<comment type="subcellular location">
    <subcellularLocation>
        <location evidence="1">Cytoplasm</location>
        <location evidence="1">Cytoskeleton</location>
    </subcellularLocation>
</comment>
<dbReference type="KEGG" id="aqu:109581596"/>
<evidence type="ECO:0000313" key="8">
    <source>
        <dbReference type="EnsemblMetazoa" id="Aqu2.1.33126_001"/>
    </source>
</evidence>
<feature type="region of interest" description="Disordered" evidence="6">
    <location>
        <begin position="1"/>
        <end position="77"/>
    </location>
</feature>
<feature type="compositionally biased region" description="Basic and acidic residues" evidence="6">
    <location>
        <begin position="152"/>
        <end position="163"/>
    </location>
</feature>
<reference evidence="9" key="1">
    <citation type="journal article" date="2010" name="Nature">
        <title>The Amphimedon queenslandica genome and the evolution of animal complexity.</title>
        <authorList>
            <person name="Srivastava M."/>
            <person name="Simakov O."/>
            <person name="Chapman J."/>
            <person name="Fahey B."/>
            <person name="Gauthier M.E."/>
            <person name="Mitros T."/>
            <person name="Richards G.S."/>
            <person name="Conaco C."/>
            <person name="Dacre M."/>
            <person name="Hellsten U."/>
            <person name="Larroux C."/>
            <person name="Putnam N.H."/>
            <person name="Stanke M."/>
            <person name="Adamska M."/>
            <person name="Darling A."/>
            <person name="Degnan S.M."/>
            <person name="Oakley T.H."/>
            <person name="Plachetzki D.C."/>
            <person name="Zhai Y."/>
            <person name="Adamski M."/>
            <person name="Calcino A."/>
            <person name="Cummins S.F."/>
            <person name="Goodstein D.M."/>
            <person name="Harris C."/>
            <person name="Jackson D.J."/>
            <person name="Leys S.P."/>
            <person name="Shu S."/>
            <person name="Woodcroft B.J."/>
            <person name="Vervoort M."/>
            <person name="Kosik K.S."/>
            <person name="Manning G."/>
            <person name="Degnan B.M."/>
            <person name="Rokhsar D.S."/>
        </authorList>
    </citation>
    <scope>NUCLEOTIDE SEQUENCE [LARGE SCALE GENOMIC DNA]</scope>
</reference>
<evidence type="ECO:0000256" key="5">
    <source>
        <dbReference type="SAM" id="Coils"/>
    </source>
</evidence>
<name>A0A1X7UZK7_AMPQE</name>
<feature type="region of interest" description="Disordered" evidence="6">
    <location>
        <begin position="257"/>
        <end position="284"/>
    </location>
</feature>
<dbReference type="AlphaFoldDB" id="A0A1X7UZK7"/>
<dbReference type="GO" id="GO:0005819">
    <property type="term" value="C:spindle"/>
    <property type="evidence" value="ECO:0007669"/>
    <property type="project" value="InterPro"/>
</dbReference>
<feature type="coiled-coil region" evidence="5">
    <location>
        <begin position="197"/>
        <end position="235"/>
    </location>
</feature>
<keyword evidence="4" id="KW-0206">Cytoskeleton</keyword>
<dbReference type="PANTHER" id="PTHR14326:SF44">
    <property type="entry name" value="TARGETING PROTEIN FOR XKLP2"/>
    <property type="match status" value="1"/>
</dbReference>
<evidence type="ECO:0000313" key="9">
    <source>
        <dbReference type="Proteomes" id="UP000007879"/>
    </source>
</evidence>
<keyword evidence="3" id="KW-0963">Cytoplasm</keyword>
<feature type="region of interest" description="Disordered" evidence="6">
    <location>
        <begin position="152"/>
        <end position="189"/>
    </location>
</feature>
<feature type="region of interest" description="Disordered" evidence="6">
    <location>
        <begin position="101"/>
        <end position="126"/>
    </location>
</feature>
<comment type="similarity">
    <text evidence="2">Belongs to the TPX2 family.</text>
</comment>
<evidence type="ECO:0000256" key="4">
    <source>
        <dbReference type="ARBA" id="ARBA00023212"/>
    </source>
</evidence>
<feature type="domain" description="TPX2 C-terminal" evidence="7">
    <location>
        <begin position="190"/>
        <end position="264"/>
    </location>
</feature>
<dbReference type="InterPro" id="IPR009675">
    <property type="entry name" value="TPX2_fam"/>
</dbReference>
<evidence type="ECO:0000256" key="1">
    <source>
        <dbReference type="ARBA" id="ARBA00004245"/>
    </source>
</evidence>
<evidence type="ECO:0000256" key="3">
    <source>
        <dbReference type="ARBA" id="ARBA00022490"/>
    </source>
</evidence>
<dbReference type="GO" id="GO:0005874">
    <property type="term" value="C:microtubule"/>
    <property type="evidence" value="ECO:0007669"/>
    <property type="project" value="InterPro"/>
</dbReference>
<keyword evidence="5" id="KW-0175">Coiled coil</keyword>
<evidence type="ECO:0000256" key="2">
    <source>
        <dbReference type="ARBA" id="ARBA00005885"/>
    </source>
</evidence>
<dbReference type="Pfam" id="PF06886">
    <property type="entry name" value="TPX2"/>
    <property type="match status" value="1"/>
</dbReference>
<gene>
    <name evidence="8" type="primary">109581596</name>
</gene>
<organism evidence="8">
    <name type="scientific">Amphimedon queenslandica</name>
    <name type="common">Sponge</name>
    <dbReference type="NCBI Taxonomy" id="400682"/>
    <lineage>
        <taxon>Eukaryota</taxon>
        <taxon>Metazoa</taxon>
        <taxon>Porifera</taxon>
        <taxon>Demospongiae</taxon>
        <taxon>Heteroscleromorpha</taxon>
        <taxon>Haplosclerida</taxon>
        <taxon>Niphatidae</taxon>
        <taxon>Amphimedon</taxon>
    </lineage>
</organism>
<feature type="compositionally biased region" description="Basic and acidic residues" evidence="6">
    <location>
        <begin position="275"/>
        <end position="284"/>
    </location>
</feature>
<dbReference type="EnsemblMetazoa" id="XM_019995852.1">
    <property type="protein sequence ID" value="XP_019851411.1"/>
    <property type="gene ID" value="LOC109581596"/>
</dbReference>
<sequence length="284" mass="32762">MFSSIKGVPVKRPAEVTVPQSPNITKKRKTVDDEEEPTSPPPVSTFKPLPMPKFNKPFQPTLTHSQSTIPQPFSFDNKYTSKDEVIEQLVQKEEEELAKKREFTARKMPEPAPPPTIVKTHQKTLPEPFALKTDELGEKKLAKFHEKVAELEKEREETSKFKASDPSSLYTRPFIPAKSTKPLTETSNTFTLQTELRSELRSQYEFEKKLREEERQRTEEERKAIREAEEAEEIKALRRSLVHKAQPIHHYTPLSIVPSTKKLTEPSSPVLVSKQRKENENHDL</sequence>